<name>A0A816C9E3_ADIRI</name>
<proteinExistence type="predicted"/>
<gene>
    <name evidence="1" type="ORF">XAT740_LOCUS50131</name>
</gene>
<reference evidence="1" key="1">
    <citation type="submission" date="2021-02" db="EMBL/GenBank/DDBJ databases">
        <authorList>
            <person name="Nowell W R."/>
        </authorList>
    </citation>
    <scope>NUCLEOTIDE SEQUENCE</scope>
</reference>
<evidence type="ECO:0000313" key="2">
    <source>
        <dbReference type="Proteomes" id="UP000663828"/>
    </source>
</evidence>
<organism evidence="1 2">
    <name type="scientific">Adineta ricciae</name>
    <name type="common">Rotifer</name>
    <dbReference type="NCBI Taxonomy" id="249248"/>
    <lineage>
        <taxon>Eukaryota</taxon>
        <taxon>Metazoa</taxon>
        <taxon>Spiralia</taxon>
        <taxon>Gnathifera</taxon>
        <taxon>Rotifera</taxon>
        <taxon>Eurotatoria</taxon>
        <taxon>Bdelloidea</taxon>
        <taxon>Adinetida</taxon>
        <taxon>Adinetidae</taxon>
        <taxon>Adineta</taxon>
    </lineage>
</organism>
<comment type="caution">
    <text evidence="1">The sequence shown here is derived from an EMBL/GenBank/DDBJ whole genome shotgun (WGS) entry which is preliminary data.</text>
</comment>
<evidence type="ECO:0000313" key="1">
    <source>
        <dbReference type="EMBL" id="CAF1620161.1"/>
    </source>
</evidence>
<feature type="non-terminal residue" evidence="1">
    <location>
        <position position="437"/>
    </location>
</feature>
<sequence length="437" mass="50788">MENFHLNNTRICKHFCRDLKAYLDGSAVQEALETDLYTNGHYGDSSQNTKNIDYIPSLESLTNKCRYTKGVAITRLEIWVDTHLEQWINHGELAGRKKKFQDLLVFFEEYQNAALTHYGSADPVGYSRFILTSLTIIRSMHHKLCQDNILKRLNAHSIRIFGVTKSRRYDIKHVNAFGVYYAGQPLAMNNSIEQIRRQAEIDKQNKIQEVQQAKHRYTHLMDSIRGLSCACTYSYGYRTKCKIEQEAHDMRVSIFENPMPVQHESALAVIFEPQIPSEIRCYREVLWQFVNRPKPNPSNMMHRWLNISPHQTKLILYYHGPKNYKVNLVSSTTSVTQNYSSHPPRVGSTAVEGFLFENSLEVCISPTQPIKFEEEHRMLSPQLNHSDYKQLQFAINSTGFIQNDVIAKLSNCSLEIQPKEFVEFGSFRSGHRLQWWN</sequence>
<accession>A0A816C9E3</accession>
<protein>
    <submittedName>
        <fullName evidence="1">Uncharacterized protein</fullName>
    </submittedName>
</protein>
<dbReference type="Proteomes" id="UP000663828">
    <property type="component" value="Unassembled WGS sequence"/>
</dbReference>
<dbReference type="AlphaFoldDB" id="A0A816C9E3"/>
<dbReference type="EMBL" id="CAJNOR010007601">
    <property type="protein sequence ID" value="CAF1620161.1"/>
    <property type="molecule type" value="Genomic_DNA"/>
</dbReference>
<keyword evidence="2" id="KW-1185">Reference proteome</keyword>